<dbReference type="InterPro" id="IPR057666">
    <property type="entry name" value="DrpA_SLOG"/>
</dbReference>
<dbReference type="SUPFAM" id="SSF46785">
    <property type="entry name" value="Winged helix' DNA-binding domain"/>
    <property type="match status" value="1"/>
</dbReference>
<organism evidence="4 5">
    <name type="scientific">Olsenella porci</name>
    <dbReference type="NCBI Taxonomy" id="2652279"/>
    <lineage>
        <taxon>Bacteria</taxon>
        <taxon>Bacillati</taxon>
        <taxon>Actinomycetota</taxon>
        <taxon>Coriobacteriia</taxon>
        <taxon>Coriobacteriales</taxon>
        <taxon>Atopobiaceae</taxon>
        <taxon>Olsenella</taxon>
    </lineage>
</organism>
<dbReference type="Gene3D" id="1.10.10.10">
    <property type="entry name" value="Winged helix-like DNA-binding domain superfamily/Winged helix DNA-binding domain"/>
    <property type="match status" value="1"/>
</dbReference>
<evidence type="ECO:0000256" key="1">
    <source>
        <dbReference type="ARBA" id="ARBA00006525"/>
    </source>
</evidence>
<comment type="caution">
    <text evidence="4">The sequence shown here is derived from an EMBL/GenBank/DDBJ whole genome shotgun (WGS) entry which is preliminary data.</text>
</comment>
<evidence type="ECO:0000313" key="5">
    <source>
        <dbReference type="Proteomes" id="UP000469325"/>
    </source>
</evidence>
<dbReference type="InterPro" id="IPR036388">
    <property type="entry name" value="WH-like_DNA-bd_sf"/>
</dbReference>
<keyword evidence="5" id="KW-1185">Reference proteome</keyword>
<dbReference type="PANTHER" id="PTHR43022">
    <property type="entry name" value="PROTEIN SMF"/>
    <property type="match status" value="1"/>
</dbReference>
<dbReference type="InterPro" id="IPR036390">
    <property type="entry name" value="WH_DNA-bd_sf"/>
</dbReference>
<dbReference type="Pfam" id="PF02481">
    <property type="entry name" value="DNA_processg_A"/>
    <property type="match status" value="1"/>
</dbReference>
<dbReference type="RefSeq" id="WP_154435872.1">
    <property type="nucleotide sequence ID" value="NZ_VUNC01000007.1"/>
</dbReference>
<accession>A0A6N7XCB6</accession>
<dbReference type="AlphaFoldDB" id="A0A6N7XCB6"/>
<comment type="similarity">
    <text evidence="1">Belongs to the DprA/Smf family.</text>
</comment>
<sequence>MEERVILRRGETGYPPSLLDLPDPPERLYVRGDPDALLRESVSVIGARKATPYGIAASRLAGRVAAECDLTLVSGGAMGCDSAAARGALDAGGMTVVVSGCGANRVYPRSSEDVFERAVAQGGAVVSLEGWDNPPRRYSFPKRNPVIAALSRAVFIAEAGERSGTLGTALAAEQLGRDLYVVPGSIFSPTSQGANQLIADGAYVITSERDLEARISLDYDLVRASASDGCGRPGGRVLSALIGEPMRADDLARHLDAPVLDVIRCLSDYQARGVVERMPDGRFSLSAHAYLARGRTHSRGSQGRLDLGEEGDAGT</sequence>
<feature type="region of interest" description="Disordered" evidence="2">
    <location>
        <begin position="294"/>
        <end position="315"/>
    </location>
</feature>
<evidence type="ECO:0000256" key="2">
    <source>
        <dbReference type="SAM" id="MobiDB-lite"/>
    </source>
</evidence>
<protein>
    <submittedName>
        <fullName evidence="4">DNA-processing protein DprA</fullName>
    </submittedName>
</protein>
<dbReference type="GO" id="GO:0009294">
    <property type="term" value="P:DNA-mediated transformation"/>
    <property type="evidence" value="ECO:0007669"/>
    <property type="project" value="InterPro"/>
</dbReference>
<dbReference type="EMBL" id="VUNC01000007">
    <property type="protein sequence ID" value="MST73230.1"/>
    <property type="molecule type" value="Genomic_DNA"/>
</dbReference>
<dbReference type="Gene3D" id="3.40.50.450">
    <property type="match status" value="1"/>
</dbReference>
<dbReference type="InterPro" id="IPR003488">
    <property type="entry name" value="DprA"/>
</dbReference>
<gene>
    <name evidence="4" type="ORF">FYJ68_08950</name>
</gene>
<proteinExistence type="inferred from homology"/>
<name>A0A6N7XCB6_9ACTN</name>
<dbReference type="PANTHER" id="PTHR43022:SF1">
    <property type="entry name" value="PROTEIN SMF"/>
    <property type="match status" value="1"/>
</dbReference>
<evidence type="ECO:0000259" key="3">
    <source>
        <dbReference type="Pfam" id="PF02481"/>
    </source>
</evidence>
<reference evidence="4 5" key="1">
    <citation type="submission" date="2019-08" db="EMBL/GenBank/DDBJ databases">
        <title>In-depth cultivation of the pig gut microbiome towards novel bacterial diversity and tailored functional studies.</title>
        <authorList>
            <person name="Wylensek D."/>
            <person name="Hitch T.C.A."/>
            <person name="Clavel T."/>
        </authorList>
    </citation>
    <scope>NUCLEOTIDE SEQUENCE [LARGE SCALE GENOMIC DNA]</scope>
    <source>
        <strain evidence="4 5">CA-Schmier-601-WT-1</strain>
    </source>
</reference>
<feature type="domain" description="Smf/DprA SLOG" evidence="3">
    <location>
        <begin position="8"/>
        <end position="211"/>
    </location>
</feature>
<dbReference type="Proteomes" id="UP000469325">
    <property type="component" value="Unassembled WGS sequence"/>
</dbReference>
<dbReference type="SUPFAM" id="SSF102405">
    <property type="entry name" value="MCP/YpsA-like"/>
    <property type="match status" value="1"/>
</dbReference>
<evidence type="ECO:0000313" key="4">
    <source>
        <dbReference type="EMBL" id="MST73230.1"/>
    </source>
</evidence>